<feature type="region of interest" description="Disordered" evidence="5">
    <location>
        <begin position="374"/>
        <end position="394"/>
    </location>
</feature>
<evidence type="ECO:0000256" key="3">
    <source>
        <dbReference type="ARBA" id="ARBA00023163"/>
    </source>
</evidence>
<protein>
    <submittedName>
        <fullName evidence="7">Protein PHR1-like 1</fullName>
    </submittedName>
</protein>
<dbReference type="InterPro" id="IPR046955">
    <property type="entry name" value="PHR1-like"/>
</dbReference>
<dbReference type="AlphaFoldDB" id="A0A2I0AJW1"/>
<dbReference type="PANTHER" id="PTHR31499">
    <property type="entry name" value="MYB FAMILY TRANSCRIPTION FACTOR PHL11"/>
    <property type="match status" value="1"/>
</dbReference>
<keyword evidence="3" id="KW-0804">Transcription</keyword>
<evidence type="ECO:0000256" key="1">
    <source>
        <dbReference type="ARBA" id="ARBA00023015"/>
    </source>
</evidence>
<dbReference type="Proteomes" id="UP000236161">
    <property type="component" value="Unassembled WGS sequence"/>
</dbReference>
<gene>
    <name evidence="7" type="primary">PHL1</name>
    <name evidence="7" type="ORF">AXF42_Ash018737</name>
</gene>
<evidence type="ECO:0000256" key="5">
    <source>
        <dbReference type="SAM" id="MobiDB-lite"/>
    </source>
</evidence>
<dbReference type="InterPro" id="IPR006447">
    <property type="entry name" value="Myb_dom_plants"/>
</dbReference>
<evidence type="ECO:0000313" key="7">
    <source>
        <dbReference type="EMBL" id="PKA55830.1"/>
    </source>
</evidence>
<dbReference type="GO" id="GO:0003677">
    <property type="term" value="F:DNA binding"/>
    <property type="evidence" value="ECO:0007669"/>
    <property type="project" value="UniProtKB-KW"/>
</dbReference>
<feature type="region of interest" description="Disordered" evidence="5">
    <location>
        <begin position="307"/>
        <end position="340"/>
    </location>
</feature>
<dbReference type="SUPFAM" id="SSF46689">
    <property type="entry name" value="Homeodomain-like"/>
    <property type="match status" value="1"/>
</dbReference>
<feature type="compositionally biased region" description="Basic and acidic residues" evidence="5">
    <location>
        <begin position="307"/>
        <end position="316"/>
    </location>
</feature>
<dbReference type="STRING" id="1088818.A0A2I0AJW1"/>
<name>A0A2I0AJW1_9ASPA</name>
<keyword evidence="2" id="KW-0238">DNA-binding</keyword>
<dbReference type="InterPro" id="IPR025756">
    <property type="entry name" value="Myb_CC_LHEQLE"/>
</dbReference>
<dbReference type="FunFam" id="1.10.10.60:FF:000002">
    <property type="entry name" value="Myb family transcription factor"/>
    <property type="match status" value="1"/>
</dbReference>
<dbReference type="InterPro" id="IPR009057">
    <property type="entry name" value="Homeodomain-like_sf"/>
</dbReference>
<reference evidence="7 8" key="1">
    <citation type="journal article" date="2017" name="Nature">
        <title>The Apostasia genome and the evolution of orchids.</title>
        <authorList>
            <person name="Zhang G.Q."/>
            <person name="Liu K.W."/>
            <person name="Li Z."/>
            <person name="Lohaus R."/>
            <person name="Hsiao Y.Y."/>
            <person name="Niu S.C."/>
            <person name="Wang J.Y."/>
            <person name="Lin Y.C."/>
            <person name="Xu Q."/>
            <person name="Chen L.J."/>
            <person name="Yoshida K."/>
            <person name="Fujiwara S."/>
            <person name="Wang Z.W."/>
            <person name="Zhang Y.Q."/>
            <person name="Mitsuda N."/>
            <person name="Wang M."/>
            <person name="Liu G.H."/>
            <person name="Pecoraro L."/>
            <person name="Huang H.X."/>
            <person name="Xiao X.J."/>
            <person name="Lin M."/>
            <person name="Wu X.Y."/>
            <person name="Wu W.L."/>
            <person name="Chen Y.Y."/>
            <person name="Chang S.B."/>
            <person name="Sakamoto S."/>
            <person name="Ohme-Takagi M."/>
            <person name="Yagi M."/>
            <person name="Zeng S.J."/>
            <person name="Shen C.Y."/>
            <person name="Yeh C.M."/>
            <person name="Luo Y.B."/>
            <person name="Tsai W.C."/>
            <person name="Van de Peer Y."/>
            <person name="Liu Z.J."/>
        </authorList>
    </citation>
    <scope>NUCLEOTIDE SEQUENCE [LARGE SCALE GENOMIC DNA]</scope>
    <source>
        <strain evidence="8">cv. Shenzhen</strain>
        <tissue evidence="7">Stem</tissue>
    </source>
</reference>
<dbReference type="InterPro" id="IPR017930">
    <property type="entry name" value="Myb_dom"/>
</dbReference>
<sequence>MYQPKHISSLSSAHTNGIVLDQQMEFSGNTVGPNGSLNNSNNSNLSSRQRLRWTHELHERFVDAVTQLGGPDRATPKGVLRVMGVPGLTIYHVKSHLQRHSGANNDLRSCPLDAVPALRPASPLLALPCMLALLLLSFPPHPQPRLLCRLSLMCRLAAAALVHCVRASPSLTTPLRPALTSTLAALHRLLASSRVAPLALLLHTQLDDFDFQKALENLFQVQRQLQLRIEAQGKYLKKIIEEQQRLSGVLAETPGMSLPPPPSSIDFCHDLEHTDPSTPTRESPHKEKSSIGKHMKAANALLKCNSREDSFRREPLTPDSSFHSSGSPERLMKRQRSSGSARDLILGHRILESSSGSEFQLNCSLFPVGGSHIDSSGTSVGDDDQFGTASGSEI</sequence>
<evidence type="ECO:0000313" key="8">
    <source>
        <dbReference type="Proteomes" id="UP000236161"/>
    </source>
</evidence>
<feature type="compositionally biased region" description="Polar residues" evidence="5">
    <location>
        <begin position="318"/>
        <end position="327"/>
    </location>
</feature>
<evidence type="ECO:0000256" key="2">
    <source>
        <dbReference type="ARBA" id="ARBA00023125"/>
    </source>
</evidence>
<evidence type="ECO:0000259" key="6">
    <source>
        <dbReference type="PROSITE" id="PS51294"/>
    </source>
</evidence>
<dbReference type="GO" id="GO:0003700">
    <property type="term" value="F:DNA-binding transcription factor activity"/>
    <property type="evidence" value="ECO:0007669"/>
    <property type="project" value="InterPro"/>
</dbReference>
<dbReference type="PROSITE" id="PS51294">
    <property type="entry name" value="HTH_MYB"/>
    <property type="match status" value="1"/>
</dbReference>
<organism evidence="7 8">
    <name type="scientific">Apostasia shenzhenica</name>
    <dbReference type="NCBI Taxonomy" id="1088818"/>
    <lineage>
        <taxon>Eukaryota</taxon>
        <taxon>Viridiplantae</taxon>
        <taxon>Streptophyta</taxon>
        <taxon>Embryophyta</taxon>
        <taxon>Tracheophyta</taxon>
        <taxon>Spermatophyta</taxon>
        <taxon>Magnoliopsida</taxon>
        <taxon>Liliopsida</taxon>
        <taxon>Asparagales</taxon>
        <taxon>Orchidaceae</taxon>
        <taxon>Apostasioideae</taxon>
        <taxon>Apostasia</taxon>
    </lineage>
</organism>
<proteinExistence type="predicted"/>
<dbReference type="Gene3D" id="1.10.10.60">
    <property type="entry name" value="Homeodomain-like"/>
    <property type="match status" value="1"/>
</dbReference>
<dbReference type="Pfam" id="PF14379">
    <property type="entry name" value="Myb_CC_LHEQLE"/>
    <property type="match status" value="1"/>
</dbReference>
<keyword evidence="4" id="KW-0539">Nucleus</keyword>
<dbReference type="InterPro" id="IPR001005">
    <property type="entry name" value="SANT/Myb"/>
</dbReference>
<dbReference type="OrthoDB" id="551907at2759"/>
<dbReference type="EMBL" id="KZ451977">
    <property type="protein sequence ID" value="PKA55830.1"/>
    <property type="molecule type" value="Genomic_DNA"/>
</dbReference>
<feature type="region of interest" description="Disordered" evidence="5">
    <location>
        <begin position="272"/>
        <end position="292"/>
    </location>
</feature>
<accession>A0A2I0AJW1</accession>
<dbReference type="PANTHER" id="PTHR31499:SF79">
    <property type="entry name" value="HTH MYB-TYPE DOMAIN-CONTAINING PROTEIN"/>
    <property type="match status" value="1"/>
</dbReference>
<evidence type="ECO:0000256" key="4">
    <source>
        <dbReference type="ARBA" id="ARBA00023242"/>
    </source>
</evidence>
<dbReference type="NCBIfam" id="TIGR01557">
    <property type="entry name" value="myb_SHAQKYF"/>
    <property type="match status" value="1"/>
</dbReference>
<keyword evidence="8" id="KW-1185">Reference proteome</keyword>
<dbReference type="Pfam" id="PF00249">
    <property type="entry name" value="Myb_DNA-binding"/>
    <property type="match status" value="1"/>
</dbReference>
<keyword evidence="1" id="KW-0805">Transcription regulation</keyword>
<feature type="domain" description="HTH myb-type" evidence="6">
    <location>
        <begin position="45"/>
        <end position="100"/>
    </location>
</feature>